<dbReference type="InterPro" id="IPR001036">
    <property type="entry name" value="Acrflvin-R"/>
</dbReference>
<proteinExistence type="predicted"/>
<dbReference type="Gene3D" id="1.20.1640.10">
    <property type="entry name" value="Multidrug efflux transporter AcrB transmembrane domain"/>
    <property type="match status" value="2"/>
</dbReference>
<dbReference type="Proteomes" id="UP000463883">
    <property type="component" value="Chromosome"/>
</dbReference>
<dbReference type="Gene3D" id="3.30.70.1430">
    <property type="entry name" value="Multidrug efflux transporter AcrB pore domain"/>
    <property type="match status" value="2"/>
</dbReference>
<gene>
    <name evidence="2" type="ORF">Ami3637_08925</name>
</gene>
<dbReference type="PANTHER" id="PTHR32063:SF0">
    <property type="entry name" value="SWARMING MOTILITY PROTEIN SWRC"/>
    <property type="match status" value="1"/>
</dbReference>
<dbReference type="PRINTS" id="PR00702">
    <property type="entry name" value="ACRIFLAVINRP"/>
</dbReference>
<name>A0A6P1MEQ0_9FIRM</name>
<keyword evidence="1" id="KW-0472">Membrane</keyword>
<protein>
    <submittedName>
        <fullName evidence="2">AcrB/AcrD/AcrF family protein</fullName>
    </submittedName>
</protein>
<dbReference type="Gene3D" id="3.30.70.1440">
    <property type="entry name" value="Multidrug efflux transporter AcrB pore domain"/>
    <property type="match status" value="1"/>
</dbReference>
<reference evidence="2 3" key="1">
    <citation type="submission" date="2020-01" db="EMBL/GenBank/DDBJ databases">
        <title>Genomic analysis of Aminipila sp. CBA3637.</title>
        <authorList>
            <person name="Kim Y.B."/>
            <person name="Roh S.W."/>
        </authorList>
    </citation>
    <scope>NUCLEOTIDE SEQUENCE [LARGE SCALE GENOMIC DNA]</scope>
    <source>
        <strain evidence="2 3">CBA3637</strain>
    </source>
</reference>
<feature type="transmembrane region" description="Helical" evidence="1">
    <location>
        <begin position="988"/>
        <end position="1009"/>
    </location>
</feature>
<evidence type="ECO:0000256" key="1">
    <source>
        <dbReference type="SAM" id="Phobius"/>
    </source>
</evidence>
<accession>A0A6P1MEQ0</accession>
<dbReference type="EMBL" id="CP047591">
    <property type="protein sequence ID" value="QHI72502.1"/>
    <property type="molecule type" value="Genomic_DNA"/>
</dbReference>
<feature type="transmembrane region" description="Helical" evidence="1">
    <location>
        <begin position="356"/>
        <end position="376"/>
    </location>
</feature>
<organism evidence="2 3">
    <name type="scientific">Aminipila terrae</name>
    <dbReference type="NCBI Taxonomy" id="2697030"/>
    <lineage>
        <taxon>Bacteria</taxon>
        <taxon>Bacillati</taxon>
        <taxon>Bacillota</taxon>
        <taxon>Clostridia</taxon>
        <taxon>Peptostreptococcales</taxon>
        <taxon>Anaerovoracaceae</taxon>
        <taxon>Aminipila</taxon>
    </lineage>
</organism>
<dbReference type="Pfam" id="PF00873">
    <property type="entry name" value="ACR_tran"/>
    <property type="match status" value="1"/>
</dbReference>
<keyword evidence="1" id="KW-1133">Transmembrane helix</keyword>
<feature type="transmembrane region" description="Helical" evidence="1">
    <location>
        <begin position="956"/>
        <end position="976"/>
    </location>
</feature>
<feature type="transmembrane region" description="Helical" evidence="1">
    <location>
        <begin position="447"/>
        <end position="467"/>
    </location>
</feature>
<feature type="transmembrane region" description="Helical" evidence="1">
    <location>
        <begin position="539"/>
        <end position="560"/>
    </location>
</feature>
<dbReference type="RefSeq" id="WP_162362270.1">
    <property type="nucleotide sequence ID" value="NZ_CP047591.1"/>
</dbReference>
<feature type="transmembrane region" description="Helical" evidence="1">
    <location>
        <begin position="330"/>
        <end position="349"/>
    </location>
</feature>
<evidence type="ECO:0000313" key="2">
    <source>
        <dbReference type="EMBL" id="QHI72502.1"/>
    </source>
</evidence>
<dbReference type="SUPFAM" id="SSF82866">
    <property type="entry name" value="Multidrug efflux transporter AcrB transmembrane domain"/>
    <property type="match status" value="2"/>
</dbReference>
<dbReference type="InterPro" id="IPR027463">
    <property type="entry name" value="AcrB_DN_DC_subdom"/>
</dbReference>
<feature type="transmembrane region" description="Helical" evidence="1">
    <location>
        <begin position="914"/>
        <end position="935"/>
    </location>
</feature>
<dbReference type="GO" id="GO:0042910">
    <property type="term" value="F:xenobiotic transmembrane transporter activity"/>
    <property type="evidence" value="ECO:0007669"/>
    <property type="project" value="TreeGrafter"/>
</dbReference>
<dbReference type="Gene3D" id="3.30.2090.10">
    <property type="entry name" value="Multidrug efflux transporter AcrB TolC docking domain, DN and DC subdomains"/>
    <property type="match status" value="2"/>
</dbReference>
<keyword evidence="3" id="KW-1185">Reference proteome</keyword>
<feature type="transmembrane region" description="Helical" evidence="1">
    <location>
        <begin position="859"/>
        <end position="879"/>
    </location>
</feature>
<dbReference type="AlphaFoldDB" id="A0A6P1MEQ0"/>
<dbReference type="PANTHER" id="PTHR32063">
    <property type="match status" value="1"/>
</dbReference>
<dbReference type="SUPFAM" id="SSF82714">
    <property type="entry name" value="Multidrug efflux transporter AcrB TolC docking domain, DN and DC subdomains"/>
    <property type="match status" value="2"/>
</dbReference>
<dbReference type="KEGG" id="amic:Ami3637_08925"/>
<feature type="transmembrane region" description="Helical" evidence="1">
    <location>
        <begin position="382"/>
        <end position="403"/>
    </location>
</feature>
<feature type="transmembrane region" description="Helical" evidence="1">
    <location>
        <begin position="479"/>
        <end position="505"/>
    </location>
</feature>
<dbReference type="GO" id="GO:0005886">
    <property type="term" value="C:plasma membrane"/>
    <property type="evidence" value="ECO:0007669"/>
    <property type="project" value="TreeGrafter"/>
</dbReference>
<sequence length="1032" mass="111696">MGLTKFVLKRPVTAVLCVLCLVVFGLSSVASSTLEETPEMNMPIMLISTIYAGASPDDIDELVSQPIEDAVDTLSGLDKVTSTSNENSSIVMIQYEYGTDMDEAYIDLKKKIDGIADKLPEDAKTPNIMELNINDTAVVTMSVSNKAQTNLYDYVDKKIVPEFEKISSVASADISGGRASYVKIELNSEKLNQYGLKMSDVSQAIASGDFSYPAGTTKTGKMQYSVTTGADYDDVESLKGIPINVANGSVVQLQDVAIVYEALQDQSSISRYNGKDTISVAIKKQQSSSAVEVSNEVRKVVERLENSDKNLDIIVVSDSKDNIMDSLNSVFETLILAVIISMGVIYLFFGDIKASLIVGTSIPISIFAALIMMNFLGFSLNVITMGALVLGVGLMVDNSIVVLESCFRSINSIPNEEYDSGYIEAANKGSLLSRSFKTAAIEGTKTVYLSVFASTATICVVFLPLAFLSGLTGQMFKPLGFTIVFCMVASFFSAISIVPLCYYMYRPQEKTNAPAQKAIRTLQIKYRKMMRVILPKRKAAIIASVAILAISFTIAAQLAVELIPAGDDGSVAVSIETRPGLSIEKVDDVLKEVEKVVSGDKNVKSYMVTYGGGGLSLEGNSGATLTAYLKDKVKDSKVVMNSWKPSMNAIKNCNITMKVGSSTSMMQDSDGYELILKSTQYDDLKQASDKVVKELKTRPEVTKVHSSLENAAPVVKISVDSVQAKAEGLSPMMIGQTVNNMLSGVKATTMKVNGEDTDVKVEFADGEYDTLDKVQGIVLSDGKGGSVALADVADIHFQDSPSSITREDKQYTVTIKADYTDKAGKDTKEVLNKEVAGKYMTGSVSLGVNSINDTMGKEFASLGKAIATAIFLLFVVMAAQFESPRFSLMIMTAIPLALIGSFLLLFLFNISISMTSLLGFLMLVGNVVNHGILYVDTARQYREEMPLEKALIEAGVTRMRPIVMTALTAVVAMIPLARDGQMMQGLALVNIGGVISSTVLSMILLPVYYSMMYRKKKRKQDILREQDVAVEI</sequence>
<feature type="transmembrane region" description="Helical" evidence="1">
    <location>
        <begin position="886"/>
        <end position="908"/>
    </location>
</feature>
<keyword evidence="1" id="KW-0812">Transmembrane</keyword>
<evidence type="ECO:0000313" key="3">
    <source>
        <dbReference type="Proteomes" id="UP000463883"/>
    </source>
</evidence>
<dbReference type="SUPFAM" id="SSF82693">
    <property type="entry name" value="Multidrug efflux transporter AcrB pore domain, PN1, PN2, PC1 and PC2 subdomains"/>
    <property type="match status" value="3"/>
</dbReference>
<dbReference type="Gene3D" id="3.30.70.1320">
    <property type="entry name" value="Multidrug efflux transporter AcrB pore domain like"/>
    <property type="match status" value="1"/>
</dbReference>